<proteinExistence type="predicted"/>
<dbReference type="EMBL" id="JABFAC010000012">
    <property type="protein sequence ID" value="MBA0630888.1"/>
    <property type="molecule type" value="Genomic_DNA"/>
</dbReference>
<evidence type="ECO:0000313" key="1">
    <source>
        <dbReference type="EMBL" id="MBA0630888.1"/>
    </source>
</evidence>
<organism evidence="1 2">
    <name type="scientific">Gossypium davidsonii</name>
    <name type="common">Davidson's cotton</name>
    <name type="synonym">Gossypium klotzschianum subsp. davidsonii</name>
    <dbReference type="NCBI Taxonomy" id="34287"/>
    <lineage>
        <taxon>Eukaryota</taxon>
        <taxon>Viridiplantae</taxon>
        <taxon>Streptophyta</taxon>
        <taxon>Embryophyta</taxon>
        <taxon>Tracheophyta</taxon>
        <taxon>Spermatophyta</taxon>
        <taxon>Magnoliopsida</taxon>
        <taxon>eudicotyledons</taxon>
        <taxon>Gunneridae</taxon>
        <taxon>Pentapetalae</taxon>
        <taxon>rosids</taxon>
        <taxon>malvids</taxon>
        <taxon>Malvales</taxon>
        <taxon>Malvaceae</taxon>
        <taxon>Malvoideae</taxon>
        <taxon>Gossypium</taxon>
    </lineage>
</organism>
<dbReference type="AlphaFoldDB" id="A0A7J8SXP1"/>
<feature type="non-terminal residue" evidence="1">
    <location>
        <position position="219"/>
    </location>
</feature>
<comment type="caution">
    <text evidence="1">The sequence shown here is derived from an EMBL/GenBank/DDBJ whole genome shotgun (WGS) entry which is preliminary data.</text>
</comment>
<reference evidence="1 2" key="1">
    <citation type="journal article" date="2019" name="Genome Biol. Evol.">
        <title>Insights into the evolution of the New World diploid cottons (Gossypium, subgenus Houzingenia) based on genome sequencing.</title>
        <authorList>
            <person name="Grover C.E."/>
            <person name="Arick M.A. 2nd"/>
            <person name="Thrash A."/>
            <person name="Conover J.L."/>
            <person name="Sanders W.S."/>
            <person name="Peterson D.G."/>
            <person name="Frelichowski J.E."/>
            <person name="Scheffler J.A."/>
            <person name="Scheffler B.E."/>
            <person name="Wendel J.F."/>
        </authorList>
    </citation>
    <scope>NUCLEOTIDE SEQUENCE [LARGE SCALE GENOMIC DNA]</scope>
    <source>
        <strain evidence="1">27</strain>
        <tissue evidence="1">Leaf</tissue>
    </source>
</reference>
<gene>
    <name evidence="1" type="ORF">Godav_002940</name>
</gene>
<accession>A0A7J8SXP1</accession>
<keyword evidence="2" id="KW-1185">Reference proteome</keyword>
<name>A0A7J8SXP1_GOSDV</name>
<evidence type="ECO:0000313" key="2">
    <source>
        <dbReference type="Proteomes" id="UP000593561"/>
    </source>
</evidence>
<sequence length="219" mass="25129">MDTIRGSGNSDSNLERVFTKFISLARESRVGQICNRGVAPDRQSPTTSEYMEMWEDWYEYLPTRESIIVLELLCVSKYIWFRIHCKSYLLTPEERQRQIRVERESGHTIIRPNESTDIITRRSSSTDDTHAIAFSDDASLMAGWSQMSGLALFPVMPRELPMYRPAAHERSQGGPSGSSPFYQSLPTYKFQTPLSFLMQTPPHTLFFEDGLSSQVRQSD</sequence>
<protein>
    <submittedName>
        <fullName evidence="1">Uncharacterized protein</fullName>
    </submittedName>
</protein>
<dbReference type="Proteomes" id="UP000593561">
    <property type="component" value="Unassembled WGS sequence"/>
</dbReference>